<comment type="caution">
    <text evidence="3">The sequence shown here is derived from an EMBL/GenBank/DDBJ whole genome shotgun (WGS) entry which is preliminary data.</text>
</comment>
<name>A0A9P5PSD7_9AGAR</name>
<feature type="region of interest" description="Disordered" evidence="1">
    <location>
        <begin position="16"/>
        <end position="59"/>
    </location>
</feature>
<dbReference type="EMBL" id="JADNRY010000060">
    <property type="protein sequence ID" value="KAF9068533.1"/>
    <property type="molecule type" value="Genomic_DNA"/>
</dbReference>
<evidence type="ECO:0000313" key="3">
    <source>
        <dbReference type="EMBL" id="KAF9068533.1"/>
    </source>
</evidence>
<feature type="transmembrane region" description="Helical" evidence="2">
    <location>
        <begin position="71"/>
        <end position="92"/>
    </location>
</feature>
<keyword evidence="2" id="KW-0472">Membrane</keyword>
<sequence length="151" mass="16057">MEDPIVPVILFPKETPDAFRNGNTTSSQKPLVPANQGQTSGNSTGSTGSLSDDLSCTSGNGSTTPVYQRTWFIVVVSVMGVIVLVSVAFLVLTPTRRTRRSNVRSESAFVPPMGSYKPIIMKDDGHGAEVGAPISQFRGSGEESGYLDPYS</sequence>
<evidence type="ECO:0000313" key="4">
    <source>
        <dbReference type="Proteomes" id="UP000772434"/>
    </source>
</evidence>
<keyword evidence="2" id="KW-1133">Transmembrane helix</keyword>
<organism evidence="3 4">
    <name type="scientific">Rhodocollybia butyracea</name>
    <dbReference type="NCBI Taxonomy" id="206335"/>
    <lineage>
        <taxon>Eukaryota</taxon>
        <taxon>Fungi</taxon>
        <taxon>Dikarya</taxon>
        <taxon>Basidiomycota</taxon>
        <taxon>Agaricomycotina</taxon>
        <taxon>Agaricomycetes</taxon>
        <taxon>Agaricomycetidae</taxon>
        <taxon>Agaricales</taxon>
        <taxon>Marasmiineae</taxon>
        <taxon>Omphalotaceae</taxon>
        <taxon>Rhodocollybia</taxon>
    </lineage>
</organism>
<dbReference type="AlphaFoldDB" id="A0A9P5PSD7"/>
<feature type="compositionally biased region" description="Low complexity" evidence="1">
    <location>
        <begin position="35"/>
        <end position="59"/>
    </location>
</feature>
<evidence type="ECO:0000256" key="1">
    <source>
        <dbReference type="SAM" id="MobiDB-lite"/>
    </source>
</evidence>
<dbReference type="Proteomes" id="UP000772434">
    <property type="component" value="Unassembled WGS sequence"/>
</dbReference>
<proteinExistence type="predicted"/>
<evidence type="ECO:0000256" key="2">
    <source>
        <dbReference type="SAM" id="Phobius"/>
    </source>
</evidence>
<protein>
    <submittedName>
        <fullName evidence="3">Uncharacterized protein</fullName>
    </submittedName>
</protein>
<gene>
    <name evidence="3" type="ORF">BDP27DRAFT_1448395</name>
</gene>
<reference evidence="3" key="1">
    <citation type="submission" date="2020-11" db="EMBL/GenBank/DDBJ databases">
        <authorList>
            <consortium name="DOE Joint Genome Institute"/>
            <person name="Ahrendt S."/>
            <person name="Riley R."/>
            <person name="Andreopoulos W."/>
            <person name="Labutti K."/>
            <person name="Pangilinan J."/>
            <person name="Ruiz-Duenas F.J."/>
            <person name="Barrasa J.M."/>
            <person name="Sanchez-Garcia M."/>
            <person name="Camarero S."/>
            <person name="Miyauchi S."/>
            <person name="Serrano A."/>
            <person name="Linde D."/>
            <person name="Babiker R."/>
            <person name="Drula E."/>
            <person name="Ayuso-Fernandez I."/>
            <person name="Pacheco R."/>
            <person name="Padilla G."/>
            <person name="Ferreira P."/>
            <person name="Barriuso J."/>
            <person name="Kellner H."/>
            <person name="Castanera R."/>
            <person name="Alfaro M."/>
            <person name="Ramirez L."/>
            <person name="Pisabarro A.G."/>
            <person name="Kuo A."/>
            <person name="Tritt A."/>
            <person name="Lipzen A."/>
            <person name="He G."/>
            <person name="Yan M."/>
            <person name="Ng V."/>
            <person name="Cullen D."/>
            <person name="Martin F."/>
            <person name="Rosso M.-N."/>
            <person name="Henrissat B."/>
            <person name="Hibbett D."/>
            <person name="Martinez A.T."/>
            <person name="Grigoriev I.V."/>
        </authorList>
    </citation>
    <scope>NUCLEOTIDE SEQUENCE</scope>
    <source>
        <strain evidence="3">AH 40177</strain>
    </source>
</reference>
<keyword evidence="4" id="KW-1185">Reference proteome</keyword>
<dbReference type="OrthoDB" id="206201at2759"/>
<accession>A0A9P5PSD7</accession>
<keyword evidence="2" id="KW-0812">Transmembrane</keyword>